<dbReference type="Proteomes" id="UP000824220">
    <property type="component" value="Unassembled WGS sequence"/>
</dbReference>
<dbReference type="PANTHER" id="PTHR20854">
    <property type="entry name" value="INOSITOL MONOPHOSPHATASE"/>
    <property type="match status" value="1"/>
</dbReference>
<dbReference type="Gene3D" id="3.20.20.190">
    <property type="entry name" value="Phosphatidylinositol (PI) phosphodiesterase"/>
    <property type="match status" value="1"/>
</dbReference>
<dbReference type="GO" id="GO:0006629">
    <property type="term" value="P:lipid metabolic process"/>
    <property type="evidence" value="ECO:0007669"/>
    <property type="project" value="InterPro"/>
</dbReference>
<organism evidence="3 4">
    <name type="scientific">Candidatus Microbacterium stercoravium</name>
    <dbReference type="NCBI Taxonomy" id="2838697"/>
    <lineage>
        <taxon>Bacteria</taxon>
        <taxon>Bacillati</taxon>
        <taxon>Actinomycetota</taxon>
        <taxon>Actinomycetes</taxon>
        <taxon>Micrococcales</taxon>
        <taxon>Microbacteriaceae</taxon>
        <taxon>Microbacterium</taxon>
    </lineage>
</organism>
<gene>
    <name evidence="3" type="ORF">H9800_02520</name>
</gene>
<dbReference type="GO" id="GO:0008934">
    <property type="term" value="F:inositol monophosphate 1-phosphatase activity"/>
    <property type="evidence" value="ECO:0007669"/>
    <property type="project" value="TreeGrafter"/>
</dbReference>
<reference evidence="3" key="1">
    <citation type="journal article" date="2021" name="PeerJ">
        <title>Extensive microbial diversity within the chicken gut microbiome revealed by metagenomics and culture.</title>
        <authorList>
            <person name="Gilroy R."/>
            <person name="Ravi A."/>
            <person name="Getino M."/>
            <person name="Pursley I."/>
            <person name="Horton D.L."/>
            <person name="Alikhan N.F."/>
            <person name="Baker D."/>
            <person name="Gharbi K."/>
            <person name="Hall N."/>
            <person name="Watson M."/>
            <person name="Adriaenssens E.M."/>
            <person name="Foster-Nyarko E."/>
            <person name="Jarju S."/>
            <person name="Secka A."/>
            <person name="Antonio M."/>
            <person name="Oren A."/>
            <person name="Chaudhuri R.R."/>
            <person name="La Ragione R."/>
            <person name="Hildebrand F."/>
            <person name="Pallen M.J."/>
        </authorList>
    </citation>
    <scope>NUCLEOTIDE SEQUENCE</scope>
    <source>
        <strain evidence="3">ChiHjej8B7-3636</strain>
    </source>
</reference>
<comment type="caution">
    <text evidence="3">The sequence shown here is derived from an EMBL/GenBank/DDBJ whole genome shotgun (WGS) entry which is preliminary data.</text>
</comment>
<dbReference type="SUPFAM" id="SSF56655">
    <property type="entry name" value="Carbohydrate phosphatase"/>
    <property type="match status" value="1"/>
</dbReference>
<feature type="binding site" evidence="1">
    <location>
        <position position="314"/>
    </location>
    <ligand>
        <name>Mg(2+)</name>
        <dbReference type="ChEBI" id="CHEBI:18420"/>
        <label>1</label>
        <note>catalytic</note>
    </ligand>
</feature>
<dbReference type="Gene3D" id="3.40.190.80">
    <property type="match status" value="1"/>
</dbReference>
<keyword evidence="1" id="KW-0479">Metal-binding</keyword>
<dbReference type="Pfam" id="PF03009">
    <property type="entry name" value="GDPD"/>
    <property type="match status" value="1"/>
</dbReference>
<feature type="binding site" evidence="1">
    <location>
        <position position="442"/>
    </location>
    <ligand>
        <name>Mg(2+)</name>
        <dbReference type="ChEBI" id="CHEBI:18420"/>
        <label>1</label>
        <note>catalytic</note>
    </ligand>
</feature>
<dbReference type="InterPro" id="IPR000760">
    <property type="entry name" value="Inositol_monophosphatase-like"/>
</dbReference>
<keyword evidence="1" id="KW-0460">Magnesium</keyword>
<dbReference type="Pfam" id="PF00459">
    <property type="entry name" value="Inositol_P"/>
    <property type="match status" value="1"/>
</dbReference>
<dbReference type="GO" id="GO:0007165">
    <property type="term" value="P:signal transduction"/>
    <property type="evidence" value="ECO:0007669"/>
    <property type="project" value="TreeGrafter"/>
</dbReference>
<dbReference type="PROSITE" id="PS51704">
    <property type="entry name" value="GP_PDE"/>
    <property type="match status" value="1"/>
</dbReference>
<proteinExistence type="predicted"/>
<dbReference type="AlphaFoldDB" id="A0A9D2H320"/>
<protein>
    <submittedName>
        <fullName evidence="3">Inositol monophosphatase</fullName>
    </submittedName>
</protein>
<feature type="binding site" evidence="1">
    <location>
        <position position="298"/>
    </location>
    <ligand>
        <name>Mg(2+)</name>
        <dbReference type="ChEBI" id="CHEBI:18420"/>
        <label>1</label>
        <note>catalytic</note>
    </ligand>
</feature>
<dbReference type="GO" id="GO:0006020">
    <property type="term" value="P:inositol metabolic process"/>
    <property type="evidence" value="ECO:0007669"/>
    <property type="project" value="TreeGrafter"/>
</dbReference>
<evidence type="ECO:0000313" key="4">
    <source>
        <dbReference type="Proteomes" id="UP000824220"/>
    </source>
</evidence>
<name>A0A9D2H320_9MICO</name>
<dbReference type="GO" id="GO:0046872">
    <property type="term" value="F:metal ion binding"/>
    <property type="evidence" value="ECO:0007669"/>
    <property type="project" value="UniProtKB-KW"/>
</dbReference>
<accession>A0A9D2H320</accession>
<feature type="binding site" evidence="1">
    <location>
        <position position="317"/>
    </location>
    <ligand>
        <name>Mg(2+)</name>
        <dbReference type="ChEBI" id="CHEBI:18420"/>
        <label>1</label>
        <note>catalytic</note>
    </ligand>
</feature>
<dbReference type="SUPFAM" id="SSF51695">
    <property type="entry name" value="PLC-like phosphodiesterases"/>
    <property type="match status" value="1"/>
</dbReference>
<dbReference type="InterPro" id="IPR030395">
    <property type="entry name" value="GP_PDE_dom"/>
</dbReference>
<dbReference type="Gene3D" id="3.30.540.10">
    <property type="entry name" value="Fructose-1,6-Bisphosphatase, subunit A, domain 1"/>
    <property type="match status" value="1"/>
</dbReference>
<reference evidence="3" key="2">
    <citation type="submission" date="2021-04" db="EMBL/GenBank/DDBJ databases">
        <authorList>
            <person name="Gilroy R."/>
        </authorList>
    </citation>
    <scope>NUCLEOTIDE SEQUENCE</scope>
    <source>
        <strain evidence="3">ChiHjej8B7-3636</strain>
    </source>
</reference>
<dbReference type="InterPro" id="IPR017946">
    <property type="entry name" value="PLC-like_Pdiesterase_TIM-brl"/>
</dbReference>
<sequence>MSAPRIVAHRGRHGAESIRENTIAAIRAAAEAGAGAIEIDVRLTADGEVVLLHDATLERLWGDARTVSEMTWTQLRRVGGGDARIPSLAEALEIAAECGAVLVIDMDHAAPARPAARIVRGAGAQSRTEWCGATDAMLTVRDELPDAVIHQEWHSPDAPDHAALDALRPAYVNAQHLLVGARFVDAVHALGARVACWTVDDPAQAAHLANLGVDSITTNDLEAVAVAAPDAAARCSHVVREIAVGAAEILARAQADGIGEVMTKTGPADHVTEVDRAVERWVRGIIGAQFPDHDVVGEEYGGSTDGSVPCWYLDPVDGTANLANGVPWTSFSLALVIDGEPVVGAILDPVGGRPIVAMRGGGAWRDGQRLVASPSRGDALAGRIVTTELAGADPWRGFAGVLKSLAARHCTVRVPGSGTASLAGPALGRGAAAVVHRYHAIDHAASVLIVREAGGAVRLRPDGVVITAVDALTAAALEEIVARARAGQTAPTASAASRIV</sequence>
<dbReference type="PRINTS" id="PR00377">
    <property type="entry name" value="IMPHPHTASES"/>
</dbReference>
<evidence type="ECO:0000259" key="2">
    <source>
        <dbReference type="PROSITE" id="PS51704"/>
    </source>
</evidence>
<dbReference type="PANTHER" id="PTHR20854:SF4">
    <property type="entry name" value="INOSITOL-1-MONOPHOSPHATASE-RELATED"/>
    <property type="match status" value="1"/>
</dbReference>
<comment type="cofactor">
    <cofactor evidence="1">
        <name>Mg(2+)</name>
        <dbReference type="ChEBI" id="CHEBI:18420"/>
    </cofactor>
</comment>
<feature type="domain" description="GP-PDE" evidence="2">
    <location>
        <begin position="4"/>
        <end position="228"/>
    </location>
</feature>
<dbReference type="EMBL" id="DXAM01000036">
    <property type="protein sequence ID" value="HJA03718.1"/>
    <property type="molecule type" value="Genomic_DNA"/>
</dbReference>
<evidence type="ECO:0000256" key="1">
    <source>
        <dbReference type="PIRSR" id="PIRSR600760-2"/>
    </source>
</evidence>
<evidence type="ECO:0000313" key="3">
    <source>
        <dbReference type="EMBL" id="HJA03718.1"/>
    </source>
</evidence>
<dbReference type="GO" id="GO:0008081">
    <property type="term" value="F:phosphoric diester hydrolase activity"/>
    <property type="evidence" value="ECO:0007669"/>
    <property type="project" value="InterPro"/>
</dbReference>